<accession>A0A8T2IQ11</accession>
<dbReference type="SUPFAM" id="SSF53335">
    <property type="entry name" value="S-adenosyl-L-methionine-dependent methyltransferases"/>
    <property type="match status" value="1"/>
</dbReference>
<dbReference type="InterPro" id="IPR029063">
    <property type="entry name" value="SAM-dependent_MTases_sf"/>
</dbReference>
<dbReference type="PANTHER" id="PTHR44942">
    <property type="entry name" value="METHYLTRANSF_11 DOMAIN-CONTAINING PROTEIN"/>
    <property type="match status" value="1"/>
</dbReference>
<dbReference type="Gene3D" id="3.40.50.150">
    <property type="entry name" value="Vaccinia Virus protein VP39"/>
    <property type="match status" value="1"/>
</dbReference>
<dbReference type="Proteomes" id="UP000812440">
    <property type="component" value="Chromosome 9"/>
</dbReference>
<dbReference type="GO" id="GO:0008757">
    <property type="term" value="F:S-adenosylmethionine-dependent methyltransferase activity"/>
    <property type="evidence" value="ECO:0007669"/>
    <property type="project" value="InterPro"/>
</dbReference>
<name>A0A8T2IQ11_9PIPI</name>
<dbReference type="Pfam" id="PF08241">
    <property type="entry name" value="Methyltransf_11"/>
    <property type="match status" value="1"/>
</dbReference>
<evidence type="ECO:0000259" key="1">
    <source>
        <dbReference type="Pfam" id="PF08241"/>
    </source>
</evidence>
<keyword evidence="3" id="KW-1185">Reference proteome</keyword>
<evidence type="ECO:0000313" key="2">
    <source>
        <dbReference type="EMBL" id="KAG8432591.1"/>
    </source>
</evidence>
<dbReference type="InterPro" id="IPR051052">
    <property type="entry name" value="Diverse_substrate_MTase"/>
</dbReference>
<dbReference type="PANTHER" id="PTHR44942:SF11">
    <property type="entry name" value="METHYLTRANSFERASE DDB_G0268948"/>
    <property type="match status" value="1"/>
</dbReference>
<reference evidence="2" key="1">
    <citation type="thesis" date="2020" institute="ProQuest LLC" country="789 East Eisenhower Parkway, Ann Arbor, MI, USA">
        <title>Comparative Genomics and Chromosome Evolution.</title>
        <authorList>
            <person name="Mudd A.B."/>
        </authorList>
    </citation>
    <scope>NUCLEOTIDE SEQUENCE</scope>
    <source>
        <strain evidence="2">Female2</strain>
        <tissue evidence="2">Blood</tissue>
    </source>
</reference>
<dbReference type="InterPro" id="IPR013216">
    <property type="entry name" value="Methyltransf_11"/>
</dbReference>
<sequence length="212" mass="24584">MLAPYFQKVIGIDVSESQLSEARKFTSQKNVHYHNSPAENMPVEDASVDLVNAEIAAHWFNTEKFLQETARVLKHGGCLALHAFLPDYEIHYKDCSEELTRILSEALEMIYSYNKQAVTIVRSQYEDIFRKIPFADKKRITGIQETFLLNVEDIINLVRSACFYQEFFEKDKDEATEFLKNLEKRFLGVLENSSSRQLEFTATYFCILATKL</sequence>
<protein>
    <recommendedName>
        <fullName evidence="1">Methyltransferase type 11 domain-containing protein</fullName>
    </recommendedName>
</protein>
<dbReference type="CDD" id="cd02440">
    <property type="entry name" value="AdoMet_MTases"/>
    <property type="match status" value="1"/>
</dbReference>
<organism evidence="2 3">
    <name type="scientific">Hymenochirus boettgeri</name>
    <name type="common">Congo dwarf clawed frog</name>
    <dbReference type="NCBI Taxonomy" id="247094"/>
    <lineage>
        <taxon>Eukaryota</taxon>
        <taxon>Metazoa</taxon>
        <taxon>Chordata</taxon>
        <taxon>Craniata</taxon>
        <taxon>Vertebrata</taxon>
        <taxon>Euteleostomi</taxon>
        <taxon>Amphibia</taxon>
        <taxon>Batrachia</taxon>
        <taxon>Anura</taxon>
        <taxon>Pipoidea</taxon>
        <taxon>Pipidae</taxon>
        <taxon>Pipinae</taxon>
        <taxon>Hymenochirus</taxon>
    </lineage>
</organism>
<dbReference type="EMBL" id="JAACNH010000009">
    <property type="protein sequence ID" value="KAG8432591.1"/>
    <property type="molecule type" value="Genomic_DNA"/>
</dbReference>
<dbReference type="AlphaFoldDB" id="A0A8T2IQ11"/>
<dbReference type="OrthoDB" id="506498at2759"/>
<evidence type="ECO:0000313" key="3">
    <source>
        <dbReference type="Proteomes" id="UP000812440"/>
    </source>
</evidence>
<comment type="caution">
    <text evidence="2">The sequence shown here is derived from an EMBL/GenBank/DDBJ whole genome shotgun (WGS) entry which is preliminary data.</text>
</comment>
<feature type="domain" description="Methyltransferase type 11" evidence="1">
    <location>
        <begin position="2"/>
        <end position="80"/>
    </location>
</feature>
<gene>
    <name evidence="2" type="ORF">GDO86_017008</name>
</gene>
<proteinExistence type="predicted"/>